<dbReference type="AlphaFoldDB" id="A0A1B6CFJ6"/>
<dbReference type="InterPro" id="IPR018252">
    <property type="entry name" value="Annexin_repeat_CS"/>
</dbReference>
<dbReference type="SMART" id="SM00335">
    <property type="entry name" value="ANX"/>
    <property type="match status" value="4"/>
</dbReference>
<dbReference type="GO" id="GO:0012506">
    <property type="term" value="C:vesicle membrane"/>
    <property type="evidence" value="ECO:0007669"/>
    <property type="project" value="TreeGrafter"/>
</dbReference>
<proteinExistence type="inferred from homology"/>
<keyword evidence="3 6" id="KW-0106">Calcium</keyword>
<dbReference type="GO" id="GO:0005509">
    <property type="term" value="F:calcium ion binding"/>
    <property type="evidence" value="ECO:0007669"/>
    <property type="project" value="InterPro"/>
</dbReference>
<keyword evidence="4 6" id="KW-0041">Annexin</keyword>
<sequence length="320" mass="35829">MATYYMSEPTVRAANNFNVAEDADALLKAMKGLGTDEQVIIDILTKRSNDQRRKLTEFYMQEYGKDLLKELKSELGGNFEDVIIGLMSTPLDYMCSELNKALKKGTDNQALIDILCTRNNKQVKEIVDRYEALYDRPLVEHICSEAKGDFRKFMTLIVTCVRNSPGKVTPDSANEQAQALYKAGEAKLGTSEEVFNKILAHESYEQLRLVMDEYKKVSGRTLEQAIKDEISGPLHDAYMAVLECVMSQAIYFAKTLHKAMAGLGTNDATLKRIIVSRSEIDLGNIKKEYEKLYGKTLESVVKSETSGDYKRSLVALIGGA</sequence>
<organism evidence="8">
    <name type="scientific">Clastoptera arizonana</name>
    <name type="common">Arizona spittle bug</name>
    <dbReference type="NCBI Taxonomy" id="38151"/>
    <lineage>
        <taxon>Eukaryota</taxon>
        <taxon>Metazoa</taxon>
        <taxon>Ecdysozoa</taxon>
        <taxon>Arthropoda</taxon>
        <taxon>Hexapoda</taxon>
        <taxon>Insecta</taxon>
        <taxon>Pterygota</taxon>
        <taxon>Neoptera</taxon>
        <taxon>Paraneoptera</taxon>
        <taxon>Hemiptera</taxon>
        <taxon>Auchenorrhyncha</taxon>
        <taxon>Cercopoidea</taxon>
        <taxon>Clastopteridae</taxon>
        <taxon>Clastoptera</taxon>
    </lineage>
</organism>
<evidence type="ECO:0000313" key="8">
    <source>
        <dbReference type="EMBL" id="JAS12105.1"/>
    </source>
</evidence>
<dbReference type="EMBL" id="GEDC01025193">
    <property type="protein sequence ID" value="JAS12105.1"/>
    <property type="molecule type" value="Transcribed_RNA"/>
</dbReference>
<keyword evidence="2 6" id="KW-0677">Repeat</keyword>
<gene>
    <name evidence="7" type="ORF">g.16843</name>
    <name evidence="8" type="ORF">g.16847</name>
</gene>
<dbReference type="GO" id="GO:0005544">
    <property type="term" value="F:calcium-dependent phospholipid binding"/>
    <property type="evidence" value="ECO:0007669"/>
    <property type="project" value="UniProtKB-KW"/>
</dbReference>
<dbReference type="FunFam" id="1.10.220.10:FF:000001">
    <property type="entry name" value="Annexin"/>
    <property type="match status" value="1"/>
</dbReference>
<dbReference type="InterPro" id="IPR018502">
    <property type="entry name" value="Annexin_repeat"/>
</dbReference>
<dbReference type="PROSITE" id="PS00223">
    <property type="entry name" value="ANNEXIN_1"/>
    <property type="match status" value="3"/>
</dbReference>
<comment type="similarity">
    <text evidence="1 6">Belongs to the annexin family.</text>
</comment>
<accession>A0A1B6CFJ6</accession>
<dbReference type="FunFam" id="1.10.220.10:FF:000004">
    <property type="entry name" value="Annexin"/>
    <property type="match status" value="1"/>
</dbReference>
<evidence type="ECO:0000256" key="4">
    <source>
        <dbReference type="ARBA" id="ARBA00023216"/>
    </source>
</evidence>
<dbReference type="GO" id="GO:0005886">
    <property type="term" value="C:plasma membrane"/>
    <property type="evidence" value="ECO:0007669"/>
    <property type="project" value="TreeGrafter"/>
</dbReference>
<dbReference type="PRINTS" id="PR00196">
    <property type="entry name" value="ANNEXIN"/>
</dbReference>
<reference evidence="8" key="1">
    <citation type="submission" date="2015-12" db="EMBL/GenBank/DDBJ databases">
        <title>De novo transcriptome assembly of four potential Pierce s Disease insect vectors from Arizona vineyards.</title>
        <authorList>
            <person name="Tassone E.E."/>
        </authorList>
    </citation>
    <scope>NUCLEOTIDE SEQUENCE</scope>
</reference>
<dbReference type="Pfam" id="PF00191">
    <property type="entry name" value="Annexin"/>
    <property type="match status" value="4"/>
</dbReference>
<dbReference type="EMBL" id="GEDC01031508">
    <property type="protein sequence ID" value="JAS05790.1"/>
    <property type="molecule type" value="Transcribed_RNA"/>
</dbReference>
<dbReference type="GO" id="GO:0005634">
    <property type="term" value="C:nucleus"/>
    <property type="evidence" value="ECO:0007669"/>
    <property type="project" value="TreeGrafter"/>
</dbReference>
<comment type="domain">
    <text evidence="6">A pair of annexin repeats may form one binding site for calcium and phospholipid.</text>
</comment>
<dbReference type="FunFam" id="1.10.220.10:FF:000002">
    <property type="entry name" value="Annexin"/>
    <property type="match status" value="1"/>
</dbReference>
<dbReference type="PROSITE" id="PS51897">
    <property type="entry name" value="ANNEXIN_2"/>
    <property type="match status" value="4"/>
</dbReference>
<dbReference type="SUPFAM" id="SSF47874">
    <property type="entry name" value="Annexin"/>
    <property type="match status" value="1"/>
</dbReference>
<evidence type="ECO:0000313" key="7">
    <source>
        <dbReference type="EMBL" id="JAS05790.1"/>
    </source>
</evidence>
<evidence type="ECO:0000256" key="2">
    <source>
        <dbReference type="ARBA" id="ARBA00022737"/>
    </source>
</evidence>
<name>A0A1B6CFJ6_9HEMI</name>
<dbReference type="GO" id="GO:0001786">
    <property type="term" value="F:phosphatidylserine binding"/>
    <property type="evidence" value="ECO:0007669"/>
    <property type="project" value="TreeGrafter"/>
</dbReference>
<evidence type="ECO:0000256" key="3">
    <source>
        <dbReference type="ARBA" id="ARBA00022837"/>
    </source>
</evidence>
<dbReference type="GO" id="GO:0005737">
    <property type="term" value="C:cytoplasm"/>
    <property type="evidence" value="ECO:0007669"/>
    <property type="project" value="TreeGrafter"/>
</dbReference>
<evidence type="ECO:0000256" key="5">
    <source>
        <dbReference type="ARBA" id="ARBA00023302"/>
    </source>
</evidence>
<evidence type="ECO:0000256" key="1">
    <source>
        <dbReference type="ARBA" id="ARBA00007831"/>
    </source>
</evidence>
<protein>
    <recommendedName>
        <fullName evidence="6">Annexin</fullName>
    </recommendedName>
</protein>
<dbReference type="InterPro" id="IPR037104">
    <property type="entry name" value="Annexin_sf"/>
</dbReference>
<evidence type="ECO:0000256" key="6">
    <source>
        <dbReference type="RuleBase" id="RU003540"/>
    </source>
</evidence>
<dbReference type="Gene3D" id="1.10.220.10">
    <property type="entry name" value="Annexin"/>
    <property type="match status" value="4"/>
</dbReference>
<dbReference type="InterPro" id="IPR001464">
    <property type="entry name" value="Annexin"/>
</dbReference>
<keyword evidence="5 6" id="KW-0111">Calcium/phospholipid-binding</keyword>
<dbReference type="PANTHER" id="PTHR10502">
    <property type="entry name" value="ANNEXIN"/>
    <property type="match status" value="1"/>
</dbReference>
<dbReference type="PANTHER" id="PTHR10502:SF177">
    <property type="entry name" value="ANNEXIN B10"/>
    <property type="match status" value="1"/>
</dbReference>